<feature type="domain" description="HTH araC/xylS-type" evidence="8">
    <location>
        <begin position="189"/>
        <end position="287"/>
    </location>
</feature>
<keyword evidence="11" id="KW-1185">Reference proteome</keyword>
<dbReference type="GO" id="GO:0003700">
    <property type="term" value="F:DNA-binding transcription factor activity"/>
    <property type="evidence" value="ECO:0007669"/>
    <property type="project" value="InterPro"/>
</dbReference>
<organism evidence="10 11">
    <name type="scientific">Paenibacillus contaminans</name>
    <dbReference type="NCBI Taxonomy" id="450362"/>
    <lineage>
        <taxon>Bacteria</taxon>
        <taxon>Bacillati</taxon>
        <taxon>Bacillota</taxon>
        <taxon>Bacilli</taxon>
        <taxon>Bacillales</taxon>
        <taxon>Paenibacillaceae</taxon>
        <taxon>Paenibacillus</taxon>
    </lineage>
</organism>
<dbReference type="PROSITE" id="PS01124">
    <property type="entry name" value="HTH_ARAC_FAMILY_2"/>
    <property type="match status" value="1"/>
</dbReference>
<dbReference type="SMART" id="SM00342">
    <property type="entry name" value="HTH_ARAC"/>
    <property type="match status" value="1"/>
</dbReference>
<evidence type="ECO:0000313" key="10">
    <source>
        <dbReference type="EMBL" id="RAV22809.1"/>
    </source>
</evidence>
<dbReference type="Gene3D" id="3.40.50.1980">
    <property type="entry name" value="Nitrogenase molybdenum iron protein domain"/>
    <property type="match status" value="2"/>
</dbReference>
<dbReference type="PANTHER" id="PTHR30532">
    <property type="entry name" value="IRON III DICITRATE-BINDING PERIPLASMIC PROTEIN"/>
    <property type="match status" value="1"/>
</dbReference>
<dbReference type="GO" id="GO:1901678">
    <property type="term" value="P:iron coordination entity transport"/>
    <property type="evidence" value="ECO:0007669"/>
    <property type="project" value="UniProtKB-ARBA"/>
</dbReference>
<dbReference type="PROSITE" id="PS50983">
    <property type="entry name" value="FE_B12_PBP"/>
    <property type="match status" value="1"/>
</dbReference>
<keyword evidence="6" id="KW-0238">DNA-binding</keyword>
<proteinExistence type="inferred from homology"/>
<dbReference type="InterPro" id="IPR002491">
    <property type="entry name" value="ABC_transptr_periplasmic_BD"/>
</dbReference>
<comment type="caution">
    <text evidence="10">The sequence shown here is derived from an EMBL/GenBank/DDBJ whole genome shotgun (WGS) entry which is preliminary data.</text>
</comment>
<protein>
    <submittedName>
        <fullName evidence="10">AraC family transcriptional regulator</fullName>
    </submittedName>
</protein>
<dbReference type="InterPro" id="IPR051313">
    <property type="entry name" value="Bact_iron-sidero_bind"/>
</dbReference>
<dbReference type="Proteomes" id="UP000250369">
    <property type="component" value="Unassembled WGS sequence"/>
</dbReference>
<keyword evidence="7" id="KW-0804">Transcription</keyword>
<evidence type="ECO:0000256" key="2">
    <source>
        <dbReference type="ARBA" id="ARBA00008814"/>
    </source>
</evidence>
<evidence type="ECO:0000256" key="7">
    <source>
        <dbReference type="ARBA" id="ARBA00023163"/>
    </source>
</evidence>
<reference evidence="10 11" key="1">
    <citation type="journal article" date="2009" name="Int. J. Syst. Evol. Microbiol.">
        <title>Paenibacillus contaminans sp. nov., isolated from a contaminated laboratory plate.</title>
        <authorList>
            <person name="Chou J.H."/>
            <person name="Lee J.H."/>
            <person name="Lin M.C."/>
            <person name="Chang P.S."/>
            <person name="Arun A.B."/>
            <person name="Young C.C."/>
            <person name="Chen W.M."/>
        </authorList>
    </citation>
    <scope>NUCLEOTIDE SEQUENCE [LARGE SCALE GENOMIC DNA]</scope>
    <source>
        <strain evidence="10 11">CKOBP-6</strain>
    </source>
</reference>
<comment type="similarity">
    <text evidence="2">Belongs to the bacterial solute-binding protein 8 family.</text>
</comment>
<accession>A0A329MS58</accession>
<dbReference type="AlphaFoldDB" id="A0A329MS58"/>
<dbReference type="PROSITE" id="PS00041">
    <property type="entry name" value="HTH_ARAC_FAMILY_1"/>
    <property type="match status" value="1"/>
</dbReference>
<comment type="subcellular location">
    <subcellularLocation>
        <location evidence="1">Cell envelope</location>
    </subcellularLocation>
</comment>
<dbReference type="SUPFAM" id="SSF53807">
    <property type="entry name" value="Helical backbone' metal receptor"/>
    <property type="match status" value="1"/>
</dbReference>
<evidence type="ECO:0000256" key="4">
    <source>
        <dbReference type="ARBA" id="ARBA00022729"/>
    </source>
</evidence>
<evidence type="ECO:0000256" key="1">
    <source>
        <dbReference type="ARBA" id="ARBA00004196"/>
    </source>
</evidence>
<evidence type="ECO:0000256" key="6">
    <source>
        <dbReference type="ARBA" id="ARBA00023125"/>
    </source>
</evidence>
<keyword evidence="5" id="KW-0805">Transcription regulation</keyword>
<gene>
    <name evidence="10" type="ORF">DQG23_00940</name>
</gene>
<dbReference type="PANTHER" id="PTHR30532:SF26">
    <property type="entry name" value="IRON(3+)-HYDROXAMATE-BINDING PROTEIN FHUD"/>
    <property type="match status" value="1"/>
</dbReference>
<keyword evidence="3" id="KW-0813">Transport</keyword>
<dbReference type="SUPFAM" id="SSF46689">
    <property type="entry name" value="Homeodomain-like"/>
    <property type="match status" value="2"/>
</dbReference>
<feature type="domain" description="Fe/B12 periplasmic-binding" evidence="9">
    <location>
        <begin position="290"/>
        <end position="545"/>
    </location>
</feature>
<evidence type="ECO:0000259" key="9">
    <source>
        <dbReference type="PROSITE" id="PS50983"/>
    </source>
</evidence>
<dbReference type="InterPro" id="IPR009057">
    <property type="entry name" value="Homeodomain-like_sf"/>
</dbReference>
<dbReference type="Pfam" id="PF12833">
    <property type="entry name" value="HTH_18"/>
    <property type="match status" value="1"/>
</dbReference>
<dbReference type="EMBL" id="QMFB01000001">
    <property type="protein sequence ID" value="RAV22809.1"/>
    <property type="molecule type" value="Genomic_DNA"/>
</dbReference>
<dbReference type="InterPro" id="IPR018060">
    <property type="entry name" value="HTH_AraC"/>
</dbReference>
<dbReference type="Pfam" id="PF01497">
    <property type="entry name" value="Peripla_BP_2"/>
    <property type="match status" value="1"/>
</dbReference>
<evidence type="ECO:0000256" key="3">
    <source>
        <dbReference type="ARBA" id="ARBA00022448"/>
    </source>
</evidence>
<name>A0A329MS58_9BACL</name>
<sequence length="552" mass="62207">MRMILVCFRTAMKKGGPMQLSDCKLYTLQNVTWVELDDERHTHGEYLETHTCFFVPEGSGLFYCDGIKSKLKAKTMVYGQPGSIIDVRAESGDKLQVLEVSFDIWDREMKAADKAVYVINRERALPCGIVPLAAPDVVMTQAKELERLWDCSDSKEWFLIDAKFKQLLHYIAKKPIAELPDHELASRIQYSIEYVEQHYWNQVTRPELAGKIGFTPEYFSAAFKKVTGTSFSDYLTKVRIDKAKEKLLLPGRSLDQIAHEVGYKDGMYLSRKFKQVVGVSPRIYTSRPKRIIALNYLGHLLALGLKPAGTTTKLLHALPYKDRLAGVKDVGTSKSLSQIAALEPDLIVTSRPNYEQLSEIATTISIPWGQEDILEQLRYLGGLLDREKEAEAWIDSFVRKEELAARQVSGAVGSAETAAVYEVWADRIWAVNAGYGRGTRNLYRTFGFIPPEPLAPHVMNPGIGLELSIDSLAGYAADHMFITVWNERGGDKRARSLMTSEEWAALPAVKNGNVYPIDLELFKYNDPIALEQQLDIQVKLLTKVHGTSHNRK</sequence>
<dbReference type="InterPro" id="IPR018062">
    <property type="entry name" value="HTH_AraC-typ_CS"/>
</dbReference>
<evidence type="ECO:0000256" key="5">
    <source>
        <dbReference type="ARBA" id="ARBA00023015"/>
    </source>
</evidence>
<evidence type="ECO:0000313" key="11">
    <source>
        <dbReference type="Proteomes" id="UP000250369"/>
    </source>
</evidence>
<dbReference type="Gene3D" id="1.10.10.60">
    <property type="entry name" value="Homeodomain-like"/>
    <property type="match status" value="2"/>
</dbReference>
<evidence type="ECO:0000259" key="8">
    <source>
        <dbReference type="PROSITE" id="PS01124"/>
    </source>
</evidence>
<keyword evidence="4" id="KW-0732">Signal</keyword>
<dbReference type="GO" id="GO:0043565">
    <property type="term" value="F:sequence-specific DNA binding"/>
    <property type="evidence" value="ECO:0007669"/>
    <property type="project" value="InterPro"/>
</dbReference>
<dbReference type="GO" id="GO:0030288">
    <property type="term" value="C:outer membrane-bounded periplasmic space"/>
    <property type="evidence" value="ECO:0007669"/>
    <property type="project" value="TreeGrafter"/>
</dbReference>